<comment type="caution">
    <text evidence="1">The sequence shown here is derived from an EMBL/GenBank/DDBJ whole genome shotgun (WGS) entry which is preliminary data.</text>
</comment>
<keyword evidence="2" id="KW-1185">Reference proteome</keyword>
<reference evidence="1" key="1">
    <citation type="submission" date="2021-04" db="EMBL/GenBank/DDBJ databases">
        <authorList>
            <person name="Vanwijnsberghe S."/>
        </authorList>
    </citation>
    <scope>NUCLEOTIDE SEQUENCE</scope>
    <source>
        <strain evidence="1">LMG 31841</strain>
    </source>
</reference>
<accession>A0A9N8X1Y8</accession>
<protein>
    <submittedName>
        <fullName evidence="1">Uncharacterized protein</fullName>
    </submittedName>
</protein>
<name>A0A9N8X1Y8_9BURK</name>
<dbReference type="EMBL" id="CAJQZC010000004">
    <property type="protein sequence ID" value="CAG4897444.1"/>
    <property type="molecule type" value="Genomic_DNA"/>
</dbReference>
<sequence>MTTLMIKDLSNAQDLDSKKMRAVRGGFAPFPSNNYVNIMPITFDASKTAYVKQLNENQLGSQIATGNDSAFLDNVKTISNPYIDSKNTVNM</sequence>
<dbReference type="Proteomes" id="UP000789704">
    <property type="component" value="Unassembled WGS sequence"/>
</dbReference>
<evidence type="ECO:0000313" key="1">
    <source>
        <dbReference type="EMBL" id="CAG4897444.1"/>
    </source>
</evidence>
<dbReference type="RefSeq" id="WP_228876845.1">
    <property type="nucleotide sequence ID" value="NZ_CAJQYX010000014.1"/>
</dbReference>
<evidence type="ECO:0000313" key="2">
    <source>
        <dbReference type="Proteomes" id="UP000789704"/>
    </source>
</evidence>
<gene>
    <name evidence="1" type="ORF">LMG31841_02469</name>
</gene>
<proteinExistence type="predicted"/>
<dbReference type="AlphaFoldDB" id="A0A9N8X1Y8"/>
<organism evidence="1 2">
    <name type="scientific">Paraburkholderia saeva</name>
    <dbReference type="NCBI Taxonomy" id="2777537"/>
    <lineage>
        <taxon>Bacteria</taxon>
        <taxon>Pseudomonadati</taxon>
        <taxon>Pseudomonadota</taxon>
        <taxon>Betaproteobacteria</taxon>
        <taxon>Burkholderiales</taxon>
        <taxon>Burkholderiaceae</taxon>
        <taxon>Paraburkholderia</taxon>
    </lineage>
</organism>